<reference evidence="2 3" key="1">
    <citation type="submission" date="2013-03" db="EMBL/GenBank/DDBJ databases">
        <title>The Genome Sequence of Exophiala aquamarina CBS 119918.</title>
        <authorList>
            <consortium name="The Broad Institute Genomics Platform"/>
            <person name="Cuomo C."/>
            <person name="de Hoog S."/>
            <person name="Gorbushina A."/>
            <person name="Walker B."/>
            <person name="Young S.K."/>
            <person name="Zeng Q."/>
            <person name="Gargeya S."/>
            <person name="Fitzgerald M."/>
            <person name="Haas B."/>
            <person name="Abouelleil A."/>
            <person name="Allen A.W."/>
            <person name="Alvarado L."/>
            <person name="Arachchi H.M."/>
            <person name="Berlin A.M."/>
            <person name="Chapman S.B."/>
            <person name="Gainer-Dewar J."/>
            <person name="Goldberg J."/>
            <person name="Griggs A."/>
            <person name="Gujja S."/>
            <person name="Hansen M."/>
            <person name="Howarth C."/>
            <person name="Imamovic A."/>
            <person name="Ireland A."/>
            <person name="Larimer J."/>
            <person name="McCowan C."/>
            <person name="Murphy C."/>
            <person name="Pearson M."/>
            <person name="Poon T.W."/>
            <person name="Priest M."/>
            <person name="Roberts A."/>
            <person name="Saif S."/>
            <person name="Shea T."/>
            <person name="Sisk P."/>
            <person name="Sykes S."/>
            <person name="Wortman J."/>
            <person name="Nusbaum C."/>
            <person name="Birren B."/>
        </authorList>
    </citation>
    <scope>NUCLEOTIDE SEQUENCE [LARGE SCALE GENOMIC DNA]</scope>
    <source>
        <strain evidence="2 3">CBS 119918</strain>
    </source>
</reference>
<proteinExistence type="predicted"/>
<dbReference type="AlphaFoldDB" id="A0A072PNT2"/>
<dbReference type="STRING" id="1182545.A0A072PNT2"/>
<evidence type="ECO:0000313" key="2">
    <source>
        <dbReference type="EMBL" id="KEF61551.1"/>
    </source>
</evidence>
<organism evidence="2 3">
    <name type="scientific">Exophiala aquamarina CBS 119918</name>
    <dbReference type="NCBI Taxonomy" id="1182545"/>
    <lineage>
        <taxon>Eukaryota</taxon>
        <taxon>Fungi</taxon>
        <taxon>Dikarya</taxon>
        <taxon>Ascomycota</taxon>
        <taxon>Pezizomycotina</taxon>
        <taxon>Eurotiomycetes</taxon>
        <taxon>Chaetothyriomycetidae</taxon>
        <taxon>Chaetothyriales</taxon>
        <taxon>Herpotrichiellaceae</taxon>
        <taxon>Exophiala</taxon>
    </lineage>
</organism>
<dbReference type="InterPro" id="IPR027796">
    <property type="entry name" value="OTT_1508_deam-like"/>
</dbReference>
<sequence>MAGISSKRNKLLHRFYEPLVLLYALDQFQGDQLYSDNNRPSLDDATEKELRRRYLNSLSYICDYKKGGDTVTAIGAAANPLRYYIASNKAPQRKVTDFLESVFSKLEQVYNMNGEERIQMESMLLKACVEFSEQRIRTYLRFLQLSMKECAKAVQDKPVLENFIRERVNTFTGHKKSESPFRAAKHYIGRIAAHVKNVKVLLAAAQRLPQLVLKPEIIPIKNPPSIVLPAPRGSSLKLDSIANRMVPSSQSQLLSELRSSLQTLDRLFSIENTFRRAYLEKNPRARVHAELIVLEYFYERSATLEHWDNDRFIGCSKPACYCCSLYFQEHPADVEPPSTHQRIYLNWLPPTNLPGVEDPSSRLATLEKKMLNAMVQRIRIRTIEQIRSQTGRRQKQYDSTTGETYSTHTKAASMEKQLERIDTLPVAEGENWIDAPSILVTRVADPENEYANNDAEAGLIVSLENVHLSRQITESCEDSDDEQGVKLLGFV</sequence>
<dbReference type="Proteomes" id="UP000027920">
    <property type="component" value="Unassembled WGS sequence"/>
</dbReference>
<gene>
    <name evidence="2" type="ORF">A1O9_03118</name>
</gene>
<dbReference type="OrthoDB" id="4851849at2759"/>
<accession>A0A072PNT2</accession>
<comment type="caution">
    <text evidence="2">The sequence shown here is derived from an EMBL/GenBank/DDBJ whole genome shotgun (WGS) entry which is preliminary data.</text>
</comment>
<dbReference type="VEuPathDB" id="FungiDB:A1O9_03118"/>
<dbReference type="HOGENOM" id="CLU_027514_0_0_1"/>
<dbReference type="PANTHER" id="PTHR42037:SF1">
    <property type="match status" value="1"/>
</dbReference>
<feature type="region of interest" description="Disordered" evidence="1">
    <location>
        <begin position="389"/>
        <end position="414"/>
    </location>
</feature>
<dbReference type="Pfam" id="PF14441">
    <property type="entry name" value="OTT_1508_deam"/>
    <property type="match status" value="1"/>
</dbReference>
<feature type="compositionally biased region" description="Polar residues" evidence="1">
    <location>
        <begin position="397"/>
        <end position="410"/>
    </location>
</feature>
<dbReference type="PANTHER" id="PTHR42037">
    <property type="match status" value="1"/>
</dbReference>
<protein>
    <submittedName>
        <fullName evidence="2">Uncharacterized protein</fullName>
    </submittedName>
</protein>
<evidence type="ECO:0000313" key="3">
    <source>
        <dbReference type="Proteomes" id="UP000027920"/>
    </source>
</evidence>
<keyword evidence="3" id="KW-1185">Reference proteome</keyword>
<dbReference type="EMBL" id="AMGV01000002">
    <property type="protein sequence ID" value="KEF61551.1"/>
    <property type="molecule type" value="Genomic_DNA"/>
</dbReference>
<dbReference type="RefSeq" id="XP_013264141.1">
    <property type="nucleotide sequence ID" value="XM_013408687.1"/>
</dbReference>
<name>A0A072PNT2_9EURO</name>
<evidence type="ECO:0000256" key="1">
    <source>
        <dbReference type="SAM" id="MobiDB-lite"/>
    </source>
</evidence>
<dbReference type="GeneID" id="25278057"/>